<dbReference type="eggNOG" id="COG2842">
    <property type="taxonomic scope" value="Bacteria"/>
</dbReference>
<evidence type="ECO:0000259" key="1">
    <source>
        <dbReference type="Pfam" id="PF13401"/>
    </source>
</evidence>
<feature type="domain" description="ORC1/DEAH AAA+ ATPase" evidence="1">
    <location>
        <begin position="35"/>
        <end position="150"/>
    </location>
</feature>
<dbReference type="Proteomes" id="UP000002010">
    <property type="component" value="Chromosome"/>
</dbReference>
<dbReference type="AlphaFoldDB" id="C1D6P6"/>
<dbReference type="KEGG" id="lhk:LHK_01161"/>
<dbReference type="PANTHER" id="PTHR35894:SF5">
    <property type="entry name" value="MU-LIKE PROPHAGE FLUMU DNA TRANSPOSITION PROTEIN B"/>
    <property type="match status" value="1"/>
</dbReference>
<dbReference type="PANTHER" id="PTHR35894">
    <property type="entry name" value="GENERAL SECRETION PATHWAY PROTEIN A-RELATED"/>
    <property type="match status" value="1"/>
</dbReference>
<protein>
    <submittedName>
        <fullName evidence="2">DNA transposition protein</fullName>
    </submittedName>
</protein>
<dbReference type="InterPro" id="IPR049945">
    <property type="entry name" value="AAA_22"/>
</dbReference>
<accession>C1D6P6</accession>
<keyword evidence="3" id="KW-1185">Reference proteome</keyword>
<reference evidence="2 3" key="1">
    <citation type="journal article" date="2009" name="PLoS Genet.">
        <title>The complete genome and proteome of Laribacter hongkongensis reveal potential mechanisms for adaptations to different temperatures and habitats.</title>
        <authorList>
            <person name="Woo P.C."/>
            <person name="Lau S.K."/>
            <person name="Tse H."/>
            <person name="Teng J.L."/>
            <person name="Curreem S.O."/>
            <person name="Tsang A.K."/>
            <person name="Fan R.Y."/>
            <person name="Wong G.K."/>
            <person name="Huang Y."/>
            <person name="Loman N.J."/>
            <person name="Snyder L.A."/>
            <person name="Cai J.J."/>
            <person name="Huang J.D."/>
            <person name="Mak W."/>
            <person name="Pallen M.J."/>
            <person name="Lok S."/>
            <person name="Yuen K.Y."/>
        </authorList>
    </citation>
    <scope>NUCLEOTIDE SEQUENCE [LARGE SCALE GENOMIC DNA]</scope>
    <source>
        <strain evidence="2 3">HLHK9</strain>
    </source>
</reference>
<dbReference type="InterPro" id="IPR027417">
    <property type="entry name" value="P-loop_NTPase"/>
</dbReference>
<gene>
    <name evidence="2" type="ordered locus">LHK_01161</name>
</gene>
<dbReference type="EMBL" id="CP001154">
    <property type="protein sequence ID" value="ACO74153.1"/>
    <property type="molecule type" value="Genomic_DNA"/>
</dbReference>
<dbReference type="Pfam" id="PF13401">
    <property type="entry name" value="AAA_22"/>
    <property type="match status" value="1"/>
</dbReference>
<organism evidence="2 3">
    <name type="scientific">Laribacter hongkongensis (strain HLHK9)</name>
    <dbReference type="NCBI Taxonomy" id="557598"/>
    <lineage>
        <taxon>Bacteria</taxon>
        <taxon>Pseudomonadati</taxon>
        <taxon>Pseudomonadota</taxon>
        <taxon>Betaproteobacteria</taxon>
        <taxon>Neisseriales</taxon>
        <taxon>Aquaspirillaceae</taxon>
        <taxon>Laribacter</taxon>
    </lineage>
</organism>
<dbReference type="SUPFAM" id="SSF52540">
    <property type="entry name" value="P-loop containing nucleoside triphosphate hydrolases"/>
    <property type="match status" value="1"/>
</dbReference>
<dbReference type="RefSeq" id="WP_012696643.1">
    <property type="nucleotide sequence ID" value="NC_012559.1"/>
</dbReference>
<sequence>MPPLLSPAARLAATANLDLVAVAAEKLLSRVDGLPGIGVLYGEAGRGKTLACTALAAHSHGYYVQMKSAWNRKTLLEKILLAMDIRPASTIPQRLDQVCEQLASSRRPLIIDEFDFCLRTDNLVELVRDIYEGSLGTLLLVGEERLPQKLKRWERFHSRVLAWIPARPVSLDDARLLAPLYCPEVLLDDALLTRLVELAHGSIRRVCVNLTRIHEEAMLQAETAMTLERWGERGWYTGEAPRRCTTAGTA</sequence>
<evidence type="ECO:0000313" key="2">
    <source>
        <dbReference type="EMBL" id="ACO74153.1"/>
    </source>
</evidence>
<dbReference type="InterPro" id="IPR052026">
    <property type="entry name" value="ExeA_AAA_ATPase_DNA-bind"/>
</dbReference>
<dbReference type="Gene3D" id="3.40.50.300">
    <property type="entry name" value="P-loop containing nucleotide triphosphate hydrolases"/>
    <property type="match status" value="1"/>
</dbReference>
<evidence type="ECO:0000313" key="3">
    <source>
        <dbReference type="Proteomes" id="UP000002010"/>
    </source>
</evidence>
<dbReference type="HOGENOM" id="CLU_099028_0_0_4"/>
<name>C1D6P6_LARHH</name>
<proteinExistence type="predicted"/>
<dbReference type="STRING" id="557598.LHK_01161"/>
<dbReference type="GO" id="GO:0016887">
    <property type="term" value="F:ATP hydrolysis activity"/>
    <property type="evidence" value="ECO:0007669"/>
    <property type="project" value="InterPro"/>
</dbReference>